<protein>
    <submittedName>
        <fullName evidence="1">Uncharacterized protein</fullName>
    </submittedName>
</protein>
<evidence type="ECO:0000313" key="1">
    <source>
        <dbReference type="EMBL" id="CAA3026553.1"/>
    </source>
</evidence>
<evidence type="ECO:0000313" key="2">
    <source>
        <dbReference type="Proteomes" id="UP000594638"/>
    </source>
</evidence>
<name>A0A8S0V782_OLEEU</name>
<accession>A0A8S0V782</accession>
<proteinExistence type="predicted"/>
<dbReference type="AlphaFoldDB" id="A0A8S0V782"/>
<comment type="caution">
    <text evidence="1">The sequence shown here is derived from an EMBL/GenBank/DDBJ whole genome shotgun (WGS) entry which is preliminary data.</text>
</comment>
<dbReference type="EMBL" id="CACTIH010009165">
    <property type="protein sequence ID" value="CAA3026553.1"/>
    <property type="molecule type" value="Genomic_DNA"/>
</dbReference>
<reference evidence="1 2" key="1">
    <citation type="submission" date="2019-12" db="EMBL/GenBank/DDBJ databases">
        <authorList>
            <person name="Alioto T."/>
            <person name="Alioto T."/>
            <person name="Gomez Garrido J."/>
        </authorList>
    </citation>
    <scope>NUCLEOTIDE SEQUENCE [LARGE SCALE GENOMIC DNA]</scope>
</reference>
<dbReference type="Proteomes" id="UP000594638">
    <property type="component" value="Unassembled WGS sequence"/>
</dbReference>
<sequence>MIANDKSLHFYMELKRKESSLTYALRVDVACTLMAALCEPDRHQGVTHSTFSREKAVASGNQLMVLNSTMVPTMQEFISGLDVNGAQNGDDKNDEICDVDHMRFPTDFLLGFVIHNFILGGRVSFFQI</sequence>
<dbReference type="Gramene" id="OE9A110425T1">
    <property type="protein sequence ID" value="OE9A110425C1"/>
    <property type="gene ID" value="OE9A110425"/>
</dbReference>
<organism evidence="1 2">
    <name type="scientific">Olea europaea subsp. europaea</name>
    <dbReference type="NCBI Taxonomy" id="158383"/>
    <lineage>
        <taxon>Eukaryota</taxon>
        <taxon>Viridiplantae</taxon>
        <taxon>Streptophyta</taxon>
        <taxon>Embryophyta</taxon>
        <taxon>Tracheophyta</taxon>
        <taxon>Spermatophyta</taxon>
        <taxon>Magnoliopsida</taxon>
        <taxon>eudicotyledons</taxon>
        <taxon>Gunneridae</taxon>
        <taxon>Pentapetalae</taxon>
        <taxon>asterids</taxon>
        <taxon>lamiids</taxon>
        <taxon>Lamiales</taxon>
        <taxon>Oleaceae</taxon>
        <taxon>Oleeae</taxon>
        <taxon>Olea</taxon>
    </lineage>
</organism>
<gene>
    <name evidence="1" type="ORF">OLEA9_A110425</name>
</gene>
<keyword evidence="2" id="KW-1185">Reference proteome</keyword>